<comment type="caution">
    <text evidence="7">The sequence shown here is derived from an EMBL/GenBank/DDBJ whole genome shotgun (WGS) entry which is preliminary data.</text>
</comment>
<feature type="transmembrane region" description="Helical" evidence="6">
    <location>
        <begin position="36"/>
        <end position="59"/>
    </location>
</feature>
<comment type="similarity">
    <text evidence="2">Belongs to the Cold-regulated 413 protein family.</text>
</comment>
<dbReference type="InterPro" id="IPR008892">
    <property type="entry name" value="COR413"/>
</dbReference>
<dbReference type="GO" id="GO:0016020">
    <property type="term" value="C:membrane"/>
    <property type="evidence" value="ECO:0007669"/>
    <property type="project" value="UniProtKB-SubCell"/>
</dbReference>
<proteinExistence type="inferred from homology"/>
<dbReference type="PANTHER" id="PTHR33596">
    <property type="entry name" value="COLD-REGULATED 413 PLASMA MEMBRANE PROTEIN 2"/>
    <property type="match status" value="1"/>
</dbReference>
<dbReference type="Proteomes" id="UP000825935">
    <property type="component" value="Chromosome 14"/>
</dbReference>
<gene>
    <name evidence="7" type="ORF">KP509_14G004400</name>
</gene>
<evidence type="ECO:0000313" key="7">
    <source>
        <dbReference type="EMBL" id="KAH7414656.1"/>
    </source>
</evidence>
<protein>
    <submittedName>
        <fullName evidence="7">Uncharacterized protein</fullName>
    </submittedName>
</protein>
<evidence type="ECO:0000313" key="8">
    <source>
        <dbReference type="Proteomes" id="UP000825935"/>
    </source>
</evidence>
<evidence type="ECO:0000256" key="3">
    <source>
        <dbReference type="ARBA" id="ARBA00022692"/>
    </source>
</evidence>
<reference evidence="7" key="1">
    <citation type="submission" date="2021-08" db="EMBL/GenBank/DDBJ databases">
        <title>WGS assembly of Ceratopteris richardii.</title>
        <authorList>
            <person name="Marchant D.B."/>
            <person name="Chen G."/>
            <person name="Jenkins J."/>
            <person name="Shu S."/>
            <person name="Leebens-Mack J."/>
            <person name="Grimwood J."/>
            <person name="Schmutz J."/>
            <person name="Soltis P."/>
            <person name="Soltis D."/>
            <person name="Chen Z.-H."/>
        </authorList>
    </citation>
    <scope>NUCLEOTIDE SEQUENCE</scope>
    <source>
        <strain evidence="7">Whitten #5841</strain>
        <tissue evidence="7">Leaf</tissue>
    </source>
</reference>
<comment type="subcellular location">
    <subcellularLocation>
        <location evidence="1">Membrane</location>
        <topology evidence="1">Multi-pass membrane protein</topology>
    </subcellularLocation>
</comment>
<keyword evidence="3 6" id="KW-0812">Transmembrane</keyword>
<name>A0A8T2T5A3_CERRI</name>
<keyword evidence="5 6" id="KW-0472">Membrane</keyword>
<organism evidence="7 8">
    <name type="scientific">Ceratopteris richardii</name>
    <name type="common">Triangle waterfern</name>
    <dbReference type="NCBI Taxonomy" id="49495"/>
    <lineage>
        <taxon>Eukaryota</taxon>
        <taxon>Viridiplantae</taxon>
        <taxon>Streptophyta</taxon>
        <taxon>Embryophyta</taxon>
        <taxon>Tracheophyta</taxon>
        <taxon>Polypodiopsida</taxon>
        <taxon>Polypodiidae</taxon>
        <taxon>Polypodiales</taxon>
        <taxon>Pteridineae</taxon>
        <taxon>Pteridaceae</taxon>
        <taxon>Parkerioideae</taxon>
        <taxon>Ceratopteris</taxon>
    </lineage>
</organism>
<dbReference type="PANTHER" id="PTHR33596:SF23">
    <property type="entry name" value="COLD-REGULATED 413 PLASMA MEMBRANE PROTEIN 2"/>
    <property type="match status" value="1"/>
</dbReference>
<keyword evidence="4 6" id="KW-1133">Transmembrane helix</keyword>
<evidence type="ECO:0000256" key="1">
    <source>
        <dbReference type="ARBA" id="ARBA00004141"/>
    </source>
</evidence>
<dbReference type="Pfam" id="PF05562">
    <property type="entry name" value="WCOR413"/>
    <property type="match status" value="1"/>
</dbReference>
<evidence type="ECO:0000256" key="5">
    <source>
        <dbReference type="ARBA" id="ARBA00023136"/>
    </source>
</evidence>
<dbReference type="AlphaFoldDB" id="A0A8T2T5A3"/>
<sequence length="73" mass="8109">MAKRNSFKLSLLSGTFSDDWEDLANSSSRRQLVETVVLGSVSVSILRWLASIAAIYLLILDRTNWHTNILTGG</sequence>
<dbReference type="EMBL" id="CM035419">
    <property type="protein sequence ID" value="KAH7414656.1"/>
    <property type="molecule type" value="Genomic_DNA"/>
</dbReference>
<accession>A0A8T2T5A3</accession>
<evidence type="ECO:0000256" key="2">
    <source>
        <dbReference type="ARBA" id="ARBA00005852"/>
    </source>
</evidence>
<keyword evidence="8" id="KW-1185">Reference proteome</keyword>
<evidence type="ECO:0000256" key="6">
    <source>
        <dbReference type="SAM" id="Phobius"/>
    </source>
</evidence>
<evidence type="ECO:0000256" key="4">
    <source>
        <dbReference type="ARBA" id="ARBA00022989"/>
    </source>
</evidence>